<reference evidence="2" key="1">
    <citation type="submission" date="2020-05" db="EMBL/GenBank/DDBJ databases">
        <authorList>
            <person name="Chiriac C."/>
            <person name="Salcher M."/>
            <person name="Ghai R."/>
            <person name="Kavagutti S V."/>
        </authorList>
    </citation>
    <scope>NUCLEOTIDE SEQUENCE</scope>
</reference>
<dbReference type="InterPro" id="IPR011051">
    <property type="entry name" value="RmlC_Cupin_sf"/>
</dbReference>
<dbReference type="SUPFAM" id="SSF51182">
    <property type="entry name" value="RmlC-like cupins"/>
    <property type="match status" value="1"/>
</dbReference>
<evidence type="ECO:0000313" key="2">
    <source>
        <dbReference type="EMBL" id="CAB4616401.1"/>
    </source>
</evidence>
<dbReference type="NCBIfam" id="TIGR04378">
    <property type="entry name" value="myo_inos_iolB"/>
    <property type="match status" value="1"/>
</dbReference>
<protein>
    <submittedName>
        <fullName evidence="2">Unannotated protein</fullName>
    </submittedName>
</protein>
<evidence type="ECO:0000256" key="1">
    <source>
        <dbReference type="ARBA" id="ARBA00023235"/>
    </source>
</evidence>
<dbReference type="InterPro" id="IPR021120">
    <property type="entry name" value="KduI/IolB_isomerase"/>
</dbReference>
<proteinExistence type="predicted"/>
<sequence>MSSADKWYFRQGELSRDGWDVLLDPQSPPVAGWKYTGLRIGTLTQGKSLALPADTNERIIFPLEGQEFLVEYAHDGNSSSQILHGRTSVFHGPADFIYLPINTSAKISGVGRIAVGQTPATKVKAVRYVAKEDVSISLRGAGRETRQVHNLGMPETLDADRMIVCEVIVPAGNWSGSPSHKHDVYIPGKESELEEIYYFQSAVTRGAKTPTTSSPFGYFRGTSADIRPYDVNEEVHSGDVALVPYGWHGPAAAGPGYDLYFFNVMAGPDSDRAWNATDHPDQVWIRDSWQSQQSDPRLPYGSTERI</sequence>
<dbReference type="Gene3D" id="2.60.120.10">
    <property type="entry name" value="Jelly Rolls"/>
    <property type="match status" value="2"/>
</dbReference>
<dbReference type="PANTHER" id="PTHR39193:SF1">
    <property type="entry name" value="5-DEOXY-GLUCURONATE ISOMERASE"/>
    <property type="match status" value="1"/>
</dbReference>
<organism evidence="2">
    <name type="scientific">freshwater metagenome</name>
    <dbReference type="NCBI Taxonomy" id="449393"/>
    <lineage>
        <taxon>unclassified sequences</taxon>
        <taxon>metagenomes</taxon>
        <taxon>ecological metagenomes</taxon>
    </lineage>
</organism>
<dbReference type="PIRSF" id="PIRSF036628">
    <property type="entry name" value="IolB"/>
    <property type="match status" value="1"/>
</dbReference>
<dbReference type="GO" id="GO:0008880">
    <property type="term" value="F:glucuronate isomerase activity"/>
    <property type="evidence" value="ECO:0007669"/>
    <property type="project" value="InterPro"/>
</dbReference>
<dbReference type="InterPro" id="IPR024203">
    <property type="entry name" value="Deoxy-glucuronate_isom_IolB"/>
</dbReference>
<dbReference type="EMBL" id="CAEZUV010000100">
    <property type="protein sequence ID" value="CAB4616401.1"/>
    <property type="molecule type" value="Genomic_DNA"/>
</dbReference>
<name>A0A6J6HR26_9ZZZZ</name>
<gene>
    <name evidence="2" type="ORF">UFOPK1856_00718</name>
</gene>
<accession>A0A6J6HR26</accession>
<keyword evidence="1" id="KW-0413">Isomerase</keyword>
<dbReference type="Pfam" id="PF04962">
    <property type="entry name" value="KduI"/>
    <property type="match status" value="1"/>
</dbReference>
<dbReference type="PANTHER" id="PTHR39193">
    <property type="entry name" value="5-DEOXY-GLUCURONATE ISOMERASE"/>
    <property type="match status" value="1"/>
</dbReference>
<dbReference type="GO" id="GO:0019310">
    <property type="term" value="P:inositol catabolic process"/>
    <property type="evidence" value="ECO:0007669"/>
    <property type="project" value="InterPro"/>
</dbReference>
<dbReference type="AlphaFoldDB" id="A0A6J6HR26"/>
<dbReference type="InterPro" id="IPR014710">
    <property type="entry name" value="RmlC-like_jellyroll"/>
</dbReference>